<accession>A0A2W5VEL9</accession>
<comment type="caution">
    <text evidence="4">The sequence shown here is derived from an EMBL/GenBank/DDBJ whole genome shotgun (WGS) entry which is preliminary data.</text>
</comment>
<proteinExistence type="inferred from homology"/>
<comment type="similarity">
    <text evidence="1">Belongs to the PrpD family.</text>
</comment>
<dbReference type="Pfam" id="PF03972">
    <property type="entry name" value="MmgE_PrpD_N"/>
    <property type="match status" value="1"/>
</dbReference>
<feature type="domain" description="MmgE/PrpD C-terminal" evidence="3">
    <location>
        <begin position="267"/>
        <end position="420"/>
    </location>
</feature>
<evidence type="ECO:0000259" key="2">
    <source>
        <dbReference type="Pfam" id="PF03972"/>
    </source>
</evidence>
<dbReference type="InterPro" id="IPR045336">
    <property type="entry name" value="MmgE_PrpD_N"/>
</dbReference>
<dbReference type="Gene3D" id="1.10.4100.10">
    <property type="entry name" value="2-methylcitrate dehydratase PrpD"/>
    <property type="match status" value="1"/>
</dbReference>
<feature type="domain" description="MmgE/PrpD N-terminal" evidence="2">
    <location>
        <begin position="4"/>
        <end position="243"/>
    </location>
</feature>
<evidence type="ECO:0000313" key="4">
    <source>
        <dbReference type="EMBL" id="PZR36927.1"/>
    </source>
</evidence>
<dbReference type="PANTHER" id="PTHR16943:SF8">
    <property type="entry name" value="2-METHYLCITRATE DEHYDRATASE"/>
    <property type="match status" value="1"/>
</dbReference>
<dbReference type="InterPro" id="IPR042183">
    <property type="entry name" value="MmgE/PrpD_sf_1"/>
</dbReference>
<name>A0A2W5VEL9_9CAUL</name>
<dbReference type="EMBL" id="QFQZ01000003">
    <property type="protein sequence ID" value="PZR36927.1"/>
    <property type="molecule type" value="Genomic_DNA"/>
</dbReference>
<dbReference type="GO" id="GO:0016829">
    <property type="term" value="F:lyase activity"/>
    <property type="evidence" value="ECO:0007669"/>
    <property type="project" value="InterPro"/>
</dbReference>
<reference evidence="4 5" key="1">
    <citation type="submission" date="2017-08" db="EMBL/GenBank/DDBJ databases">
        <title>Infants hospitalized years apart are colonized by the same room-sourced microbial strains.</title>
        <authorList>
            <person name="Brooks B."/>
            <person name="Olm M.R."/>
            <person name="Firek B.A."/>
            <person name="Baker R."/>
            <person name="Thomas B.C."/>
            <person name="Morowitz M.J."/>
            <person name="Banfield J.F."/>
        </authorList>
    </citation>
    <scope>NUCLEOTIDE SEQUENCE [LARGE SCALE GENOMIC DNA]</scope>
    <source>
        <strain evidence="4">S2_003_000_R2_4</strain>
    </source>
</reference>
<dbReference type="Gene3D" id="3.30.1330.120">
    <property type="entry name" value="2-methylcitrate dehydratase PrpD"/>
    <property type="match status" value="1"/>
</dbReference>
<dbReference type="InterPro" id="IPR045337">
    <property type="entry name" value="MmgE_PrpD_C"/>
</dbReference>
<dbReference type="InterPro" id="IPR036148">
    <property type="entry name" value="MmgE/PrpD_sf"/>
</dbReference>
<gene>
    <name evidence="4" type="ORF">DI526_01660</name>
</gene>
<organism evidence="4 5">
    <name type="scientific">Caulobacter segnis</name>
    <dbReference type="NCBI Taxonomy" id="88688"/>
    <lineage>
        <taxon>Bacteria</taxon>
        <taxon>Pseudomonadati</taxon>
        <taxon>Pseudomonadota</taxon>
        <taxon>Alphaproteobacteria</taxon>
        <taxon>Caulobacterales</taxon>
        <taxon>Caulobacteraceae</taxon>
        <taxon>Caulobacter</taxon>
    </lineage>
</organism>
<dbReference type="AlphaFoldDB" id="A0A2W5VEL9"/>
<dbReference type="InterPro" id="IPR042188">
    <property type="entry name" value="MmgE/PrpD_sf_2"/>
</dbReference>
<protein>
    <submittedName>
        <fullName evidence="4">2-methylcitrate dehydratase</fullName>
    </submittedName>
</protein>
<dbReference type="Proteomes" id="UP000249393">
    <property type="component" value="Unassembled WGS sequence"/>
</dbReference>
<evidence type="ECO:0000256" key="1">
    <source>
        <dbReference type="ARBA" id="ARBA00006174"/>
    </source>
</evidence>
<dbReference type="SUPFAM" id="SSF103378">
    <property type="entry name" value="2-methylcitrate dehydratase PrpD"/>
    <property type="match status" value="1"/>
</dbReference>
<dbReference type="PANTHER" id="PTHR16943">
    <property type="entry name" value="2-METHYLCITRATE DEHYDRATASE-RELATED"/>
    <property type="match status" value="1"/>
</dbReference>
<dbReference type="Pfam" id="PF19305">
    <property type="entry name" value="MmgE_PrpD_C"/>
    <property type="match status" value="1"/>
</dbReference>
<evidence type="ECO:0000313" key="5">
    <source>
        <dbReference type="Proteomes" id="UP000249393"/>
    </source>
</evidence>
<sequence>MTSEQLVDHALSVEWGALPGSVRADALRLLYDAVVVGVGGARATHGDQLLQVVQGWGAAADHACGVLGRPGVRLPAPSAAFINAFQTHGQEFDSVHEGAVLHPLPTIVPVLMAEAERSGPYPGSEILATMVAGTDVSVTLGVAATSPIQFFRPATAGIFGCVAALCRLRRLDRETTLNALGYALAFSSGTMQAHTEGKPALPVQVANAARNAIQAVDIAVAGLPGPIDSITGPFGYLTLFEKSYELTDALDRLGRDYRISEVCVKPYPSGRATHGGVVAALNLRQAHGLSPDQVGSGTYRAPPLIRHLVGRASQPGMAVSHARLCLPYLIAVALARGAVGLSDFTPEALSEAAVLDLASRIVVTVDDNPDPAAFIPAELTLTLKDGREVREPVTAQLGSPAFPLTREQQLAKGHACLDFVGLAALHEPLAALMDRFDTLADGAEAFRLAQGAI</sequence>
<dbReference type="InterPro" id="IPR005656">
    <property type="entry name" value="MmgE_PrpD"/>
</dbReference>
<evidence type="ECO:0000259" key="3">
    <source>
        <dbReference type="Pfam" id="PF19305"/>
    </source>
</evidence>